<evidence type="ECO:0000313" key="12">
    <source>
        <dbReference type="Proteomes" id="UP000305709"/>
    </source>
</evidence>
<feature type="transmembrane region" description="Helical" evidence="8">
    <location>
        <begin position="263"/>
        <end position="285"/>
    </location>
</feature>
<comment type="similarity">
    <text evidence="2">Belongs to the binding-protein-dependent transport system permease family. CysTW subfamily.</text>
</comment>
<dbReference type="EMBL" id="VDFV01000011">
    <property type="protein sequence ID" value="TNC71762.1"/>
    <property type="molecule type" value="Genomic_DNA"/>
</dbReference>
<keyword evidence="4" id="KW-1003">Cell membrane</keyword>
<evidence type="ECO:0000256" key="1">
    <source>
        <dbReference type="ARBA" id="ARBA00004651"/>
    </source>
</evidence>
<evidence type="ECO:0000256" key="8">
    <source>
        <dbReference type="RuleBase" id="RU363032"/>
    </source>
</evidence>
<protein>
    <submittedName>
        <fullName evidence="11">ABC transporter permease</fullName>
    </submittedName>
</protein>
<gene>
    <name evidence="11" type="ORF">FHG71_10060</name>
</gene>
<evidence type="ECO:0000256" key="6">
    <source>
        <dbReference type="ARBA" id="ARBA00022989"/>
    </source>
</evidence>
<dbReference type="InterPro" id="IPR035906">
    <property type="entry name" value="MetI-like_sf"/>
</dbReference>
<dbReference type="PANTHER" id="PTHR42929:SF1">
    <property type="entry name" value="INNER MEMBRANE ABC TRANSPORTER PERMEASE PROTEIN YDCU-RELATED"/>
    <property type="match status" value="1"/>
</dbReference>
<feature type="domain" description="ABC transmembrane type-1" evidence="10">
    <location>
        <begin position="118"/>
        <end position="326"/>
    </location>
</feature>
<dbReference type="Pfam" id="PF00528">
    <property type="entry name" value="BPD_transp_1"/>
    <property type="match status" value="1"/>
</dbReference>
<feature type="transmembrane region" description="Helical" evidence="8">
    <location>
        <begin position="156"/>
        <end position="179"/>
    </location>
</feature>
<dbReference type="GO" id="GO:0005886">
    <property type="term" value="C:plasma membrane"/>
    <property type="evidence" value="ECO:0007669"/>
    <property type="project" value="UniProtKB-SubCell"/>
</dbReference>
<evidence type="ECO:0000256" key="9">
    <source>
        <dbReference type="SAM" id="MobiDB-lite"/>
    </source>
</evidence>
<feature type="transmembrane region" description="Helical" evidence="8">
    <location>
        <begin position="305"/>
        <end position="330"/>
    </location>
</feature>
<evidence type="ECO:0000256" key="3">
    <source>
        <dbReference type="ARBA" id="ARBA00022448"/>
    </source>
</evidence>
<dbReference type="SUPFAM" id="SSF161098">
    <property type="entry name" value="MetI-like"/>
    <property type="match status" value="1"/>
</dbReference>
<accession>A0A5C4NCG6</accession>
<evidence type="ECO:0000256" key="7">
    <source>
        <dbReference type="ARBA" id="ARBA00023136"/>
    </source>
</evidence>
<keyword evidence="6 8" id="KW-1133">Transmembrane helix</keyword>
<feature type="transmembrane region" description="Helical" evidence="8">
    <location>
        <begin position="199"/>
        <end position="226"/>
    </location>
</feature>
<dbReference type="Proteomes" id="UP000305709">
    <property type="component" value="Unassembled WGS sequence"/>
</dbReference>
<organism evidence="11 12">
    <name type="scientific">Rubellimicrobium roseum</name>
    <dbReference type="NCBI Taxonomy" id="687525"/>
    <lineage>
        <taxon>Bacteria</taxon>
        <taxon>Pseudomonadati</taxon>
        <taxon>Pseudomonadota</taxon>
        <taxon>Alphaproteobacteria</taxon>
        <taxon>Rhodobacterales</taxon>
        <taxon>Roseobacteraceae</taxon>
        <taxon>Rubellimicrobium</taxon>
    </lineage>
</organism>
<feature type="transmembrane region" description="Helical" evidence="8">
    <location>
        <begin position="62"/>
        <end position="89"/>
    </location>
</feature>
<dbReference type="Gene3D" id="1.10.3720.10">
    <property type="entry name" value="MetI-like"/>
    <property type="match status" value="1"/>
</dbReference>
<reference evidence="11 12" key="1">
    <citation type="submission" date="2019-06" db="EMBL/GenBank/DDBJ databases">
        <authorList>
            <person name="Jiang L."/>
        </authorList>
    </citation>
    <scope>NUCLEOTIDE SEQUENCE [LARGE SCALE GENOMIC DNA]</scope>
    <source>
        <strain evidence="11 12">YIM 48858</strain>
    </source>
</reference>
<keyword evidence="12" id="KW-1185">Reference proteome</keyword>
<evidence type="ECO:0000256" key="2">
    <source>
        <dbReference type="ARBA" id="ARBA00007069"/>
    </source>
</evidence>
<feature type="region of interest" description="Disordered" evidence="9">
    <location>
        <begin position="1"/>
        <end position="30"/>
    </location>
</feature>
<keyword evidence="3 8" id="KW-0813">Transport</keyword>
<evidence type="ECO:0000256" key="4">
    <source>
        <dbReference type="ARBA" id="ARBA00022475"/>
    </source>
</evidence>
<keyword evidence="7 8" id="KW-0472">Membrane</keyword>
<dbReference type="PANTHER" id="PTHR42929">
    <property type="entry name" value="INNER MEMBRANE ABC TRANSPORTER PERMEASE PROTEIN YDCU-RELATED-RELATED"/>
    <property type="match status" value="1"/>
</dbReference>
<dbReference type="GO" id="GO:0055085">
    <property type="term" value="P:transmembrane transport"/>
    <property type="evidence" value="ECO:0007669"/>
    <property type="project" value="InterPro"/>
</dbReference>
<dbReference type="OrthoDB" id="9807047at2"/>
<feature type="compositionally biased region" description="Polar residues" evidence="9">
    <location>
        <begin position="12"/>
        <end position="29"/>
    </location>
</feature>
<comment type="caution">
    <text evidence="11">The sequence shown here is derived from an EMBL/GenBank/DDBJ whole genome shotgun (WGS) entry which is preliminary data.</text>
</comment>
<proteinExistence type="inferred from homology"/>
<feature type="transmembrane region" description="Helical" evidence="8">
    <location>
        <begin position="124"/>
        <end position="144"/>
    </location>
</feature>
<evidence type="ECO:0000256" key="5">
    <source>
        <dbReference type="ARBA" id="ARBA00022692"/>
    </source>
</evidence>
<dbReference type="AlphaFoldDB" id="A0A5C4NCG6"/>
<evidence type="ECO:0000313" key="11">
    <source>
        <dbReference type="EMBL" id="TNC71762.1"/>
    </source>
</evidence>
<evidence type="ECO:0000259" key="10">
    <source>
        <dbReference type="PROSITE" id="PS50928"/>
    </source>
</evidence>
<dbReference type="CDD" id="cd06261">
    <property type="entry name" value="TM_PBP2"/>
    <property type="match status" value="1"/>
</dbReference>
<comment type="subcellular location">
    <subcellularLocation>
        <location evidence="1 8">Cell membrane</location>
        <topology evidence="1 8">Multi-pass membrane protein</topology>
    </subcellularLocation>
</comment>
<dbReference type="PROSITE" id="PS50928">
    <property type="entry name" value="ABC_TM1"/>
    <property type="match status" value="1"/>
</dbReference>
<sequence length="336" mass="37215">MTAWARWPAGTPSWTRTSTWSASGTSSLPPESITVAGSFGTPPLAERAPRQRALASNHVTGWLLALPLTLVLLAFLVLPILMIVVVSFWTATEFSIVPAFSFENYEFLLGSDVTWRVLLNTVKYAAVTWAITLVLGFTVAYFLAFHVRSQTWQTTLFLLCTIPFWTSNIIRMISWIPFLGREGIANSALLSWGVVDQPLDWLLFSDFSVILAFVHLYTLFMVVPIFNTMMRIDRSLLEAANDAGASGFQTLWNVVLPLTRPGIMIGTIFVVTLVMGDFITVRFMSGSQSANVGRLIQNDIGLLQYPSASATSVMLLVVTLMVIGVLLRLVNIRKEL</sequence>
<keyword evidence="5 8" id="KW-0812">Transmembrane</keyword>
<name>A0A5C4NCG6_9RHOB</name>
<dbReference type="InterPro" id="IPR000515">
    <property type="entry name" value="MetI-like"/>
</dbReference>